<evidence type="ECO:0000256" key="7">
    <source>
        <dbReference type="SAM" id="Phobius"/>
    </source>
</evidence>
<dbReference type="SUPFAM" id="SSF82866">
    <property type="entry name" value="Multidrug efflux transporter AcrB transmembrane domain"/>
    <property type="match status" value="2"/>
</dbReference>
<evidence type="ECO:0000313" key="9">
    <source>
        <dbReference type="EMBL" id="QUR65915.1"/>
    </source>
</evidence>
<feature type="transmembrane region" description="Helical" evidence="7">
    <location>
        <begin position="935"/>
        <end position="955"/>
    </location>
</feature>
<protein>
    <submittedName>
        <fullName evidence="9">MMPL family transporter</fullName>
    </submittedName>
</protein>
<feature type="transmembrane region" description="Helical" evidence="7">
    <location>
        <begin position="304"/>
        <end position="322"/>
    </location>
</feature>
<comment type="similarity">
    <text evidence="2">Belongs to the resistance-nodulation-cell division (RND) (TC 2.A.6) family. MmpL subfamily.</text>
</comment>
<reference evidence="9" key="1">
    <citation type="submission" date="2019-12" db="EMBL/GenBank/DDBJ databases">
        <title>Mycobacterium spongiae sp. nov.</title>
        <authorList>
            <person name="Stinear T."/>
        </authorList>
    </citation>
    <scope>NUCLEOTIDE SEQUENCE</scope>
    <source>
        <strain evidence="9">FSD4b-SM</strain>
    </source>
</reference>
<dbReference type="InterPro" id="IPR050545">
    <property type="entry name" value="Mycobact_MmpL"/>
</dbReference>
<evidence type="ECO:0000256" key="2">
    <source>
        <dbReference type="ARBA" id="ARBA00010157"/>
    </source>
</evidence>
<evidence type="ECO:0000256" key="6">
    <source>
        <dbReference type="ARBA" id="ARBA00023136"/>
    </source>
</evidence>
<feature type="domain" description="Membrane transport protein MMPL" evidence="8">
    <location>
        <begin position="740"/>
        <end position="1045"/>
    </location>
</feature>
<dbReference type="RefSeq" id="WP_211697395.1">
    <property type="nucleotide sequence ID" value="NZ_CP046600.1"/>
</dbReference>
<proteinExistence type="inferred from homology"/>
<dbReference type="PANTHER" id="PTHR33406:SF6">
    <property type="entry name" value="MEMBRANE PROTEIN YDGH-RELATED"/>
    <property type="match status" value="1"/>
</dbReference>
<evidence type="ECO:0000313" key="10">
    <source>
        <dbReference type="Proteomes" id="UP000682202"/>
    </source>
</evidence>
<keyword evidence="10" id="KW-1185">Reference proteome</keyword>
<comment type="subcellular location">
    <subcellularLocation>
        <location evidence="1">Cell membrane</location>
        <topology evidence="1">Multi-pass membrane protein</topology>
    </subcellularLocation>
</comment>
<dbReference type="Proteomes" id="UP000682202">
    <property type="component" value="Chromosome"/>
</dbReference>
<feature type="transmembrane region" description="Helical" evidence="7">
    <location>
        <begin position="878"/>
        <end position="897"/>
    </location>
</feature>
<accession>A0A975JV66</accession>
<organism evidence="9 10">
    <name type="scientific">Mycobacterium spongiae</name>
    <dbReference type="NCBI Taxonomy" id="886343"/>
    <lineage>
        <taxon>Bacteria</taxon>
        <taxon>Bacillati</taxon>
        <taxon>Actinomycetota</taxon>
        <taxon>Actinomycetes</taxon>
        <taxon>Mycobacteriales</taxon>
        <taxon>Mycobacteriaceae</taxon>
        <taxon>Mycobacterium</taxon>
    </lineage>
</organism>
<feature type="transmembrane region" description="Helical" evidence="7">
    <location>
        <begin position="378"/>
        <end position="402"/>
    </location>
</feature>
<evidence type="ECO:0000259" key="8">
    <source>
        <dbReference type="Pfam" id="PF03176"/>
    </source>
</evidence>
<keyword evidence="4 7" id="KW-0812">Transmembrane</keyword>
<feature type="domain" description="Membrane transport protein MMPL" evidence="8">
    <location>
        <begin position="101"/>
        <end position="432"/>
    </location>
</feature>
<feature type="transmembrane region" description="Helical" evidence="7">
    <location>
        <begin position="976"/>
        <end position="998"/>
    </location>
</feature>
<keyword evidence="5 7" id="KW-1133">Transmembrane helix</keyword>
<dbReference type="PANTHER" id="PTHR33406">
    <property type="entry name" value="MEMBRANE PROTEIN MJ1562-RELATED"/>
    <property type="match status" value="1"/>
</dbReference>
<sequence>MTLVSSRILGVGSRIFGGVRRSQSGAPVEEPVAPAQVVATSSREESSRVGWADTVGFRRLAELAVCRPATIIGFWIVVSAVLMLTLPSLRQMGNSNLVAPLPSDVPSKVAAQAMANAYGESGSSNLLLVVLTDDRGLSPGDEAVYRKIVDTLSADKHSVVALQDFVTKPDMRDLMTSADNKAWILPVSLAGDPGTPAAGGIYKHVVSTVKAALADTSDTGDTSLTVNFAGPAATASEMATHGEHEVHVIGITSAIVVLAVLLIVYRNLVTVLLSLATIGISNVVAHRSVAGLAELGLVVSSRTLMFMTVIMMGAATGYAVLLTNSYHEYLKAGSSSDDAVRRALTSTGKVLAAWAATLGVTFVAMRFARLGVFSNVGLALAVTVAVGFLVTITLLPALLCLAGRRGWVAPSRDRTGQLWRRSAVNVVRRPVRHLVPSLVVLAALAAGTIFLRPDHDDRNMLPSSSESNRGYATLDQHFPANSAIPQYLLVRSPHDLRTARSLADLELMARRVSQVPDVSSVRGLTRPTGQPLERAKVSYQAGRIGTQLSGAADHIADTDGQLDSLSQGSRVLADTLANISATADKSLGMVGALVDAAADLAEQIDSAKTLELIDAALALGNNLHLIGDMLGVSLADQRGFFDVLVPVVDGLNASPLCNVNASCSATRAYLVGLVRARDDGTFATISDFGSKLKAVHLDGNLDQAVRKLQEFVRTAIEAVRSLGIHGTAELRRQIDTWLTAATGLAHGSNELAEGVQALVERTRTMGVGLDQAGEILSLIKSDASQPSMAGFFIPQQALSSPDFKKVAAATVSQDGHVVRYVVQSELSPFSTAAMAQVDAIQNAARSAQPNTTLADATISIAGLPVVNRDVHDYSGNSLRYAGIAMIVVVLAFLIMLLRAVVAPLYLLGSAIVAYLAALGIGVVVFQLALHQPLSWTVPGAAFLVMVALGANYNVLLTSRIHDRFPHAIRSGVIRSATSTGGAIAAAGVIFAASMFSLLFSSMTAVAQVGFVVGVGLLLDTFLVRTVTVPAVSALVGRVNWWPSGALAALRRRRAIREAVTAVVYRGELLRPEDIRPVFSRSWRRADD</sequence>
<feature type="transmembrane region" description="Helical" evidence="7">
    <location>
        <begin position="246"/>
        <end position="265"/>
    </location>
</feature>
<evidence type="ECO:0000256" key="1">
    <source>
        <dbReference type="ARBA" id="ARBA00004651"/>
    </source>
</evidence>
<evidence type="ECO:0000256" key="5">
    <source>
        <dbReference type="ARBA" id="ARBA00022989"/>
    </source>
</evidence>
<dbReference type="KEGG" id="mspg:F6B93_01435"/>
<keyword evidence="3" id="KW-1003">Cell membrane</keyword>
<keyword evidence="6 7" id="KW-0472">Membrane</keyword>
<dbReference type="EMBL" id="CP046600">
    <property type="protein sequence ID" value="QUR65915.1"/>
    <property type="molecule type" value="Genomic_DNA"/>
</dbReference>
<feature type="transmembrane region" description="Helical" evidence="7">
    <location>
        <begin position="351"/>
        <end position="372"/>
    </location>
</feature>
<gene>
    <name evidence="9" type="ORF">F6B93_01435</name>
</gene>
<dbReference type="AlphaFoldDB" id="A0A975JV66"/>
<name>A0A975JV66_9MYCO</name>
<feature type="transmembrane region" description="Helical" evidence="7">
    <location>
        <begin position="431"/>
        <end position="451"/>
    </location>
</feature>
<evidence type="ECO:0000256" key="4">
    <source>
        <dbReference type="ARBA" id="ARBA00022692"/>
    </source>
</evidence>
<dbReference type="GO" id="GO:0005886">
    <property type="term" value="C:plasma membrane"/>
    <property type="evidence" value="ECO:0007669"/>
    <property type="project" value="UniProtKB-SubCell"/>
</dbReference>
<feature type="transmembrane region" description="Helical" evidence="7">
    <location>
        <begin position="68"/>
        <end position="86"/>
    </location>
</feature>
<feature type="transmembrane region" description="Helical" evidence="7">
    <location>
        <begin position="1004"/>
        <end position="1023"/>
    </location>
</feature>
<feature type="transmembrane region" description="Helical" evidence="7">
    <location>
        <begin position="904"/>
        <end position="929"/>
    </location>
</feature>
<dbReference type="InterPro" id="IPR004869">
    <property type="entry name" value="MMPL_dom"/>
</dbReference>
<dbReference type="Pfam" id="PF03176">
    <property type="entry name" value="MMPL"/>
    <property type="match status" value="2"/>
</dbReference>
<evidence type="ECO:0000256" key="3">
    <source>
        <dbReference type="ARBA" id="ARBA00022475"/>
    </source>
</evidence>
<dbReference type="Gene3D" id="1.20.1640.10">
    <property type="entry name" value="Multidrug efflux transporter AcrB transmembrane domain"/>
    <property type="match status" value="2"/>
</dbReference>